<sequence>MDKRQNYQQQQMPYGSNGYYRDNSREDWSPEDAYKYQMRYNNPNGYNQVNPYNTQQYNPSNGMNGMGMGYNSGYRSGSNQYPYNSQSQGYYQG</sequence>
<dbReference type="Proteomes" id="UP000887580">
    <property type="component" value="Unplaced"/>
</dbReference>
<reference evidence="2" key="1">
    <citation type="submission" date="2022-11" db="UniProtKB">
        <authorList>
            <consortium name="WormBaseParasite"/>
        </authorList>
    </citation>
    <scope>IDENTIFICATION</scope>
</reference>
<evidence type="ECO:0000313" key="1">
    <source>
        <dbReference type="Proteomes" id="UP000887580"/>
    </source>
</evidence>
<organism evidence="1 2">
    <name type="scientific">Panagrolaimus sp. PS1159</name>
    <dbReference type="NCBI Taxonomy" id="55785"/>
    <lineage>
        <taxon>Eukaryota</taxon>
        <taxon>Metazoa</taxon>
        <taxon>Ecdysozoa</taxon>
        <taxon>Nematoda</taxon>
        <taxon>Chromadorea</taxon>
        <taxon>Rhabditida</taxon>
        <taxon>Tylenchina</taxon>
        <taxon>Panagrolaimomorpha</taxon>
        <taxon>Panagrolaimoidea</taxon>
        <taxon>Panagrolaimidae</taxon>
        <taxon>Panagrolaimus</taxon>
    </lineage>
</organism>
<protein>
    <submittedName>
        <fullName evidence="2">Uncharacterized protein</fullName>
    </submittedName>
</protein>
<evidence type="ECO:0000313" key="2">
    <source>
        <dbReference type="WBParaSite" id="PS1159_v2.g19007.t1"/>
    </source>
</evidence>
<accession>A0AC35FP34</accession>
<name>A0AC35FP34_9BILA</name>
<dbReference type="WBParaSite" id="PS1159_v2.g19007.t1">
    <property type="protein sequence ID" value="PS1159_v2.g19007.t1"/>
    <property type="gene ID" value="PS1159_v2.g19007"/>
</dbReference>
<proteinExistence type="predicted"/>